<evidence type="ECO:0000313" key="2">
    <source>
        <dbReference type="EMBL" id="MFC5864096.1"/>
    </source>
</evidence>
<reference evidence="3" key="1">
    <citation type="journal article" date="2019" name="Int. J. Syst. Evol. Microbiol.">
        <title>The Global Catalogue of Microorganisms (GCM) 10K type strain sequencing project: providing services to taxonomists for standard genome sequencing and annotation.</title>
        <authorList>
            <consortium name="The Broad Institute Genomics Platform"/>
            <consortium name="The Broad Institute Genome Sequencing Center for Infectious Disease"/>
            <person name="Wu L."/>
            <person name="Ma J."/>
        </authorList>
    </citation>
    <scope>NUCLEOTIDE SEQUENCE [LARGE SCALE GENOMIC DNA]</scope>
    <source>
        <strain evidence="3">JCM 4087</strain>
    </source>
</reference>
<comment type="caution">
    <text evidence="2">The sequence shown here is derived from an EMBL/GenBank/DDBJ whole genome shotgun (WGS) entry which is preliminary data.</text>
</comment>
<sequence length="214" mass="23011">MYLYLGGAVVALALFLVWEHRGASAFLHEWLPTRSQDGVVDTSSGSPLAWQPVDETAQGFHVDLPGTPTQTVVQSSNEVGFIEPVNMITVKADANHTFAVAWADKPPVARINDLIPDKTLDQARDGALARTSTTLVSESRSNPQGYPGRDVVAHNAGGGILDARFIYAGTRLYMLIATAPSAAGRHEQDVTHFFNSFTIASNTQIPETLPPATQ</sequence>
<accession>A0ABW1EIH3</accession>
<dbReference type="EMBL" id="JBHSPH010000008">
    <property type="protein sequence ID" value="MFC5864096.1"/>
    <property type="molecule type" value="Genomic_DNA"/>
</dbReference>
<proteinExistence type="predicted"/>
<feature type="compositionally biased region" description="Polar residues" evidence="1">
    <location>
        <begin position="130"/>
        <end position="144"/>
    </location>
</feature>
<protein>
    <recommendedName>
        <fullName evidence="4">DUF1795 domain-containing protein</fullName>
    </recommendedName>
</protein>
<evidence type="ECO:0008006" key="4">
    <source>
        <dbReference type="Google" id="ProtNLM"/>
    </source>
</evidence>
<feature type="region of interest" description="Disordered" evidence="1">
    <location>
        <begin position="130"/>
        <end position="149"/>
    </location>
</feature>
<evidence type="ECO:0000313" key="3">
    <source>
        <dbReference type="Proteomes" id="UP001596091"/>
    </source>
</evidence>
<dbReference type="RefSeq" id="WP_263340878.1">
    <property type="nucleotide sequence ID" value="NZ_JAGSYH010000006.1"/>
</dbReference>
<keyword evidence="3" id="KW-1185">Reference proteome</keyword>
<name>A0ABW1EIH3_9BACT</name>
<evidence type="ECO:0000256" key="1">
    <source>
        <dbReference type="SAM" id="MobiDB-lite"/>
    </source>
</evidence>
<dbReference type="Proteomes" id="UP001596091">
    <property type="component" value="Unassembled WGS sequence"/>
</dbReference>
<organism evidence="2 3">
    <name type="scientific">Acidicapsa dinghuensis</name>
    <dbReference type="NCBI Taxonomy" id="2218256"/>
    <lineage>
        <taxon>Bacteria</taxon>
        <taxon>Pseudomonadati</taxon>
        <taxon>Acidobacteriota</taxon>
        <taxon>Terriglobia</taxon>
        <taxon>Terriglobales</taxon>
        <taxon>Acidobacteriaceae</taxon>
        <taxon>Acidicapsa</taxon>
    </lineage>
</organism>
<gene>
    <name evidence="2" type="ORF">ACFPT7_17450</name>
</gene>